<accession>A0AAE0A5X1</accession>
<evidence type="ECO:0000256" key="2">
    <source>
        <dbReference type="SAM" id="MobiDB-lite"/>
    </source>
</evidence>
<dbReference type="PANTHER" id="PTHR33499:SF11">
    <property type="entry name" value="NO APICAL MERISTEM-ASSOCIATED C-TERMINAL DOMAIN-CONTAINING PROTEIN"/>
    <property type="match status" value="1"/>
</dbReference>
<dbReference type="Proteomes" id="UP001281410">
    <property type="component" value="Unassembled WGS sequence"/>
</dbReference>
<evidence type="ECO:0008006" key="5">
    <source>
        <dbReference type="Google" id="ProtNLM"/>
    </source>
</evidence>
<proteinExistence type="predicted"/>
<sequence length="388" mass="44563">MIRENCKSLFDFDRSPLKLLVMEPLRFVELLWQLSLHDLREVHRRTFPADVASIPLPTSLTDVALSHAATLLPVTKVFSSMATKKGKGRGGWAKTQKSATKNKHGVTRGLDLHKRRRLGERIEIDISADVMRAVGKNCQLYITDVGCIVRRFAPLQVKGWSKIPRNEVETLILRVREKFKLCTEPHVDVAIEEDMKRRYTRWRYTLHQMFIECQTVEQALANPPVEVDVDDWKYLVELWQDESWKRNPETGVLPSRIDTLKLTRYDEENKKWVDDDAKKAYDEMDRLRTNPPEELQHMSEDEIYDHVLGEAPSGYIRGLGAGAKPKPSSGVATSRCAQVEAATRRAEEAETQSAKLAEELTTVKNELDEMRSNFNQQLLDIQAQLRGR</sequence>
<evidence type="ECO:0000313" key="4">
    <source>
        <dbReference type="Proteomes" id="UP001281410"/>
    </source>
</evidence>
<keyword evidence="1" id="KW-0175">Coiled coil</keyword>
<feature type="region of interest" description="Disordered" evidence="2">
    <location>
        <begin position="84"/>
        <end position="106"/>
    </location>
</feature>
<dbReference type="AlphaFoldDB" id="A0AAE0A5X1"/>
<feature type="coiled-coil region" evidence="1">
    <location>
        <begin position="339"/>
        <end position="373"/>
    </location>
</feature>
<dbReference type="PANTHER" id="PTHR33499">
    <property type="entry name" value="OS12G0282400 PROTEIN-RELATED"/>
    <property type="match status" value="1"/>
</dbReference>
<keyword evidence="4" id="KW-1185">Reference proteome</keyword>
<evidence type="ECO:0000256" key="1">
    <source>
        <dbReference type="SAM" id="Coils"/>
    </source>
</evidence>
<dbReference type="EMBL" id="JANJYJ010000006">
    <property type="protein sequence ID" value="KAK3204575.1"/>
    <property type="molecule type" value="Genomic_DNA"/>
</dbReference>
<name>A0AAE0A5X1_9ROSI</name>
<gene>
    <name evidence="3" type="ORF">Dsin_018621</name>
</gene>
<evidence type="ECO:0000313" key="3">
    <source>
        <dbReference type="EMBL" id="KAK3204575.1"/>
    </source>
</evidence>
<organism evidence="3 4">
    <name type="scientific">Dipteronia sinensis</name>
    <dbReference type="NCBI Taxonomy" id="43782"/>
    <lineage>
        <taxon>Eukaryota</taxon>
        <taxon>Viridiplantae</taxon>
        <taxon>Streptophyta</taxon>
        <taxon>Embryophyta</taxon>
        <taxon>Tracheophyta</taxon>
        <taxon>Spermatophyta</taxon>
        <taxon>Magnoliopsida</taxon>
        <taxon>eudicotyledons</taxon>
        <taxon>Gunneridae</taxon>
        <taxon>Pentapetalae</taxon>
        <taxon>rosids</taxon>
        <taxon>malvids</taxon>
        <taxon>Sapindales</taxon>
        <taxon>Sapindaceae</taxon>
        <taxon>Hippocastanoideae</taxon>
        <taxon>Acereae</taxon>
        <taxon>Dipteronia</taxon>
    </lineage>
</organism>
<comment type="caution">
    <text evidence="3">The sequence shown here is derived from an EMBL/GenBank/DDBJ whole genome shotgun (WGS) entry which is preliminary data.</text>
</comment>
<reference evidence="3" key="1">
    <citation type="journal article" date="2023" name="Plant J.">
        <title>Genome sequences and population genomics provide insights into the demographic history, inbreeding, and mutation load of two 'living fossil' tree species of Dipteronia.</title>
        <authorList>
            <person name="Feng Y."/>
            <person name="Comes H.P."/>
            <person name="Chen J."/>
            <person name="Zhu S."/>
            <person name="Lu R."/>
            <person name="Zhang X."/>
            <person name="Li P."/>
            <person name="Qiu J."/>
            <person name="Olsen K.M."/>
            <person name="Qiu Y."/>
        </authorList>
    </citation>
    <scope>NUCLEOTIDE SEQUENCE</scope>
    <source>
        <strain evidence="3">NBL</strain>
    </source>
</reference>
<protein>
    <recommendedName>
        <fullName evidence="5">Transposase</fullName>
    </recommendedName>
</protein>